<proteinExistence type="inferred from homology"/>
<dbReference type="InterPro" id="IPR001204">
    <property type="entry name" value="Phos_transporter"/>
</dbReference>
<keyword evidence="9 11" id="KW-0472">Membrane</keyword>
<evidence type="ECO:0000256" key="7">
    <source>
        <dbReference type="ARBA" id="ARBA00022847"/>
    </source>
</evidence>
<evidence type="ECO:0000256" key="5">
    <source>
        <dbReference type="ARBA" id="ARBA00022592"/>
    </source>
</evidence>
<feature type="transmembrane region" description="Helical" evidence="11">
    <location>
        <begin position="35"/>
        <end position="54"/>
    </location>
</feature>
<keyword evidence="8 11" id="KW-1133">Transmembrane helix</keyword>
<feature type="transmembrane region" description="Helical" evidence="11">
    <location>
        <begin position="108"/>
        <end position="132"/>
    </location>
</feature>
<feature type="transmembrane region" description="Helical" evidence="11">
    <location>
        <begin position="211"/>
        <end position="233"/>
    </location>
</feature>
<evidence type="ECO:0000256" key="12">
    <source>
        <dbReference type="SAM" id="MobiDB-lite"/>
    </source>
</evidence>
<feature type="transmembrane region" description="Helical" evidence="11">
    <location>
        <begin position="279"/>
        <end position="297"/>
    </location>
</feature>
<comment type="similarity">
    <text evidence="2">Belongs to the inorganic phosphate transporter (PiT) (TC 2.A.20) family. Pit subfamily.</text>
</comment>
<evidence type="ECO:0000313" key="13">
    <source>
        <dbReference type="EMBL" id="MEI5685803.1"/>
    </source>
</evidence>
<protein>
    <recommendedName>
        <fullName evidence="11">Phosphate transporter</fullName>
    </recommendedName>
</protein>
<feature type="transmembrane region" description="Helical" evidence="11">
    <location>
        <begin position="432"/>
        <end position="453"/>
    </location>
</feature>
<evidence type="ECO:0000313" key="14">
    <source>
        <dbReference type="Proteomes" id="UP001367771"/>
    </source>
</evidence>
<accession>A0ABU8GY65</accession>
<sequence>MATMVSAASASPPSTERPHGPGPRLDGQLHPAGRWLFLVVLVGALGYAGASVVSDTAEVGETLATGVFLFLGLALLIALGFEFVNGFHDTANAVATVIYTHAMPAPLAVVWSGFFNFLGVLTSSGAVAYTIVTLLPVDLILHVGSLGGFAMIFALLLAAVIWNLATWAAGLPNSSSHALIGSVLGVGLANQLLARGLSGTSGVDWHQAKNVFLSLLVSPLVGFAGALILMLVMKRFFRDPKLYREPPTDAPPPRGIRALLVFTCTAVSFAHGSNDGQKGMGLIMLILIGCAPTAYALNRTVPSSATPAYVAQARAAQATFAAHAGTPPASLDAARATITQGLSVRRVNDPDVYGALAALSADVGQRIGSYGALSRVPAAATPNLRADMYLVLDASKQIVTDEGAKARFSAREIEQIKGYGGSLEQGTRYIPFWVKVTVAIALGLGTMVGWRRIVVTVGEKIGQTHLTYGMGASAELMAASTILLADRFGMPVSTTHVLTSGVAGAAVGNGAGLQWRTLRNMALAWVMTLPAAMLLAGGLYWALTAILRVATAA</sequence>
<dbReference type="Proteomes" id="UP001367771">
    <property type="component" value="Unassembled WGS sequence"/>
</dbReference>
<feature type="transmembrane region" description="Helical" evidence="11">
    <location>
        <begin position="139"/>
        <end position="165"/>
    </location>
</feature>
<evidence type="ECO:0000256" key="11">
    <source>
        <dbReference type="RuleBase" id="RU363058"/>
    </source>
</evidence>
<comment type="catalytic activity">
    <reaction evidence="10">
        <text>phosphate(in) + H(+)(in) = phosphate(out) + H(+)(out)</text>
        <dbReference type="Rhea" id="RHEA:29939"/>
        <dbReference type="ChEBI" id="CHEBI:15378"/>
        <dbReference type="ChEBI" id="CHEBI:43474"/>
    </reaction>
</comment>
<feature type="transmembrane region" description="Helical" evidence="11">
    <location>
        <begin position="66"/>
        <end position="88"/>
    </location>
</feature>
<name>A0ABU8GY65_9SPHN</name>
<dbReference type="PANTHER" id="PTHR11101:SF65">
    <property type="entry name" value="LOW-AFFINITY INORGANIC PHOSPHATE TRANSPORTER PITA-RELATED"/>
    <property type="match status" value="1"/>
</dbReference>
<comment type="caution">
    <text evidence="13">The sequence shown here is derived from an EMBL/GenBank/DDBJ whole genome shotgun (WGS) entry which is preliminary data.</text>
</comment>
<keyword evidence="5 11" id="KW-0592">Phosphate transport</keyword>
<evidence type="ECO:0000256" key="1">
    <source>
        <dbReference type="ARBA" id="ARBA00004651"/>
    </source>
</evidence>
<evidence type="ECO:0000256" key="4">
    <source>
        <dbReference type="ARBA" id="ARBA00022475"/>
    </source>
</evidence>
<gene>
    <name evidence="13" type="ORF">V8201_01790</name>
</gene>
<keyword evidence="14" id="KW-1185">Reference proteome</keyword>
<feature type="region of interest" description="Disordered" evidence="12">
    <location>
        <begin position="1"/>
        <end position="25"/>
    </location>
</feature>
<reference evidence="13 14" key="1">
    <citation type="journal article" date="2013" name="Int. J. Syst. Evol. Microbiol.">
        <title>Sphingomonas kyungheensis sp. nov., a bacterium with ginsenoside-converting activity isolated from soil of a ginseng field.</title>
        <authorList>
            <person name="Son H.M."/>
            <person name="Yang J.E."/>
            <person name="Park Y."/>
            <person name="Han C.K."/>
            <person name="Kim S.G."/>
            <person name="Kook M."/>
            <person name="Yi T.H."/>
        </authorList>
    </citation>
    <scope>NUCLEOTIDE SEQUENCE [LARGE SCALE GENOMIC DNA]</scope>
    <source>
        <strain evidence="13 14">LMG 26582</strain>
    </source>
</reference>
<keyword evidence="6 11" id="KW-0812">Transmembrane</keyword>
<dbReference type="PANTHER" id="PTHR11101">
    <property type="entry name" value="PHOSPHATE TRANSPORTER"/>
    <property type="match status" value="1"/>
</dbReference>
<evidence type="ECO:0000256" key="9">
    <source>
        <dbReference type="ARBA" id="ARBA00023136"/>
    </source>
</evidence>
<keyword evidence="4" id="KW-1003">Cell membrane</keyword>
<feature type="transmembrane region" description="Helical" evidence="11">
    <location>
        <begin position="522"/>
        <end position="543"/>
    </location>
</feature>
<feature type="compositionally biased region" description="Polar residues" evidence="12">
    <location>
        <begin position="1"/>
        <end position="14"/>
    </location>
</feature>
<dbReference type="EMBL" id="JBBBDM010000001">
    <property type="protein sequence ID" value="MEI5685803.1"/>
    <property type="molecule type" value="Genomic_DNA"/>
</dbReference>
<keyword evidence="3 11" id="KW-0813">Transport</keyword>
<keyword evidence="7" id="KW-0769">Symport</keyword>
<evidence type="ECO:0000256" key="10">
    <source>
        <dbReference type="ARBA" id="ARBA00047348"/>
    </source>
</evidence>
<evidence type="ECO:0000256" key="2">
    <source>
        <dbReference type="ARBA" id="ARBA00005342"/>
    </source>
</evidence>
<evidence type="ECO:0000256" key="8">
    <source>
        <dbReference type="ARBA" id="ARBA00022989"/>
    </source>
</evidence>
<evidence type="ECO:0000256" key="3">
    <source>
        <dbReference type="ARBA" id="ARBA00022448"/>
    </source>
</evidence>
<comment type="subcellular location">
    <subcellularLocation>
        <location evidence="1">Cell membrane</location>
        <topology evidence="1">Multi-pass membrane protein</topology>
    </subcellularLocation>
    <subcellularLocation>
        <location evidence="11">Membrane</location>
        <topology evidence="11">Multi-pass membrane protein</topology>
    </subcellularLocation>
</comment>
<evidence type="ECO:0000256" key="6">
    <source>
        <dbReference type="ARBA" id="ARBA00022692"/>
    </source>
</evidence>
<organism evidence="13 14">
    <name type="scientific">Sphingomonas kyungheensis</name>
    <dbReference type="NCBI Taxonomy" id="1069987"/>
    <lineage>
        <taxon>Bacteria</taxon>
        <taxon>Pseudomonadati</taxon>
        <taxon>Pseudomonadota</taxon>
        <taxon>Alphaproteobacteria</taxon>
        <taxon>Sphingomonadales</taxon>
        <taxon>Sphingomonadaceae</taxon>
        <taxon>Sphingomonas</taxon>
    </lineage>
</organism>
<dbReference type="Pfam" id="PF01384">
    <property type="entry name" value="PHO4"/>
    <property type="match status" value="1"/>
</dbReference>